<dbReference type="AlphaFoldDB" id="A0A955LBI1"/>
<dbReference type="Pfam" id="PF00069">
    <property type="entry name" value="Pkinase"/>
    <property type="match status" value="1"/>
</dbReference>
<name>A0A955LBI1_9BACT</name>
<organism evidence="2 3">
    <name type="scientific">Candidatus Dojkabacteria bacterium</name>
    <dbReference type="NCBI Taxonomy" id="2099670"/>
    <lineage>
        <taxon>Bacteria</taxon>
        <taxon>Candidatus Dojkabacteria</taxon>
    </lineage>
</organism>
<keyword evidence="2" id="KW-0808">Transferase</keyword>
<reference evidence="2" key="1">
    <citation type="submission" date="2020-04" db="EMBL/GenBank/DDBJ databases">
        <authorList>
            <person name="Zhang T."/>
        </authorList>
    </citation>
    <scope>NUCLEOTIDE SEQUENCE</scope>
    <source>
        <strain evidence="2">HKST-UBA09</strain>
    </source>
</reference>
<dbReference type="EMBL" id="JAGQLF010000051">
    <property type="protein sequence ID" value="MCA9387123.1"/>
    <property type="molecule type" value="Genomic_DNA"/>
</dbReference>
<keyword evidence="2" id="KW-0418">Kinase</keyword>
<dbReference type="SUPFAM" id="SSF56112">
    <property type="entry name" value="Protein kinase-like (PK-like)"/>
    <property type="match status" value="1"/>
</dbReference>
<dbReference type="Proteomes" id="UP000714915">
    <property type="component" value="Unassembled WGS sequence"/>
</dbReference>
<dbReference type="GO" id="GO:0005524">
    <property type="term" value="F:ATP binding"/>
    <property type="evidence" value="ECO:0007669"/>
    <property type="project" value="InterPro"/>
</dbReference>
<reference evidence="2" key="2">
    <citation type="journal article" date="2021" name="Microbiome">
        <title>Successional dynamics and alternative stable states in a saline activated sludge microbial community over 9 years.</title>
        <authorList>
            <person name="Wang Y."/>
            <person name="Ye J."/>
            <person name="Ju F."/>
            <person name="Liu L."/>
            <person name="Boyd J.A."/>
            <person name="Deng Y."/>
            <person name="Parks D.H."/>
            <person name="Jiang X."/>
            <person name="Yin X."/>
            <person name="Woodcroft B.J."/>
            <person name="Tyson G.W."/>
            <person name="Hugenholtz P."/>
            <person name="Polz M.F."/>
            <person name="Zhang T."/>
        </authorList>
    </citation>
    <scope>NUCLEOTIDE SEQUENCE</scope>
    <source>
        <strain evidence="2">HKST-UBA09</strain>
    </source>
</reference>
<dbReference type="PROSITE" id="PS50011">
    <property type="entry name" value="PROTEIN_KINASE_DOM"/>
    <property type="match status" value="1"/>
</dbReference>
<comment type="caution">
    <text evidence="2">The sequence shown here is derived from an EMBL/GenBank/DDBJ whole genome shotgun (WGS) entry which is preliminary data.</text>
</comment>
<evidence type="ECO:0000313" key="2">
    <source>
        <dbReference type="EMBL" id="MCA9387123.1"/>
    </source>
</evidence>
<dbReference type="Gene3D" id="1.10.510.10">
    <property type="entry name" value="Transferase(Phosphotransferase) domain 1"/>
    <property type="match status" value="1"/>
</dbReference>
<dbReference type="PROSITE" id="PS00109">
    <property type="entry name" value="PROTEIN_KINASE_TYR"/>
    <property type="match status" value="1"/>
</dbReference>
<dbReference type="GO" id="GO:0004672">
    <property type="term" value="F:protein kinase activity"/>
    <property type="evidence" value="ECO:0007669"/>
    <property type="project" value="InterPro"/>
</dbReference>
<dbReference type="InterPro" id="IPR000719">
    <property type="entry name" value="Prot_kinase_dom"/>
</dbReference>
<dbReference type="InterPro" id="IPR011009">
    <property type="entry name" value="Kinase-like_dom_sf"/>
</dbReference>
<evidence type="ECO:0000259" key="1">
    <source>
        <dbReference type="PROSITE" id="PS50011"/>
    </source>
</evidence>
<gene>
    <name evidence="2" type="ORF">KC669_03755</name>
</gene>
<proteinExistence type="predicted"/>
<sequence>MILDTIEGEFLVSEYSDTSSIVRIRDHELNSLLNNTDLVIKLSTDTINLNNEFMFHCELNDNKMFANDIHALGWSSGELARVAKPVGIITEENEIIPFTKSTNYIENVIGLIFPYYGKPINQFLDEQLTKPSQRVKLISKVAKTIALLNSKGIIYDDICEDNILVNPQGKVTIIDFNTIQTIRHGHDYPTRLDTNMFYLAFTNGYEAPEGFKTAIDFYNKMNHKNSDLYLAYITFSKERGHQILFSRDDLNKAQNTIDPLTFDSYSIALLAEHLGVKIPKRFKAINSHRRGNIFELIQYLDVFRKGDRRWF</sequence>
<dbReference type="InterPro" id="IPR008266">
    <property type="entry name" value="Tyr_kinase_AS"/>
</dbReference>
<protein>
    <submittedName>
        <fullName evidence="2">Protein kinase</fullName>
    </submittedName>
</protein>
<feature type="domain" description="Protein kinase" evidence="1">
    <location>
        <begin position="1"/>
        <end position="311"/>
    </location>
</feature>
<accession>A0A955LBI1</accession>
<evidence type="ECO:0000313" key="3">
    <source>
        <dbReference type="Proteomes" id="UP000714915"/>
    </source>
</evidence>